<sequence>IISTLLESANNILEQIEDLCQQFGDRSTAFSTLLRQPRARHTSPSSNPDASRANQLLSVERVCLFLAPAFAGLLRGMVRGIRSNNTRARMSDKQIPPSIISALYPSPTQSHPPHSSHQSPPGILPSVNSRHQVDQDFIIAVFPQFQSVIPHSLSHSLMLVSQDDENERLDVSSDPFGNMPNGSGTVTDQSSTRVDWRAWNNAWLEPNGSEYLFGQVASVYAGRLPHRAVLSDDYLSSCLTAPQLISLDRSGQLSGASEITSLSFTSNHMKALLKLSTQLMSERFLKRLDSTAAEFWPVRPKSGHYPYRSFAHCLRLCWLLLIRDLLHRPSQEVSEKILSNVQTIMLEVYANCISELSRLSAEATGLHTNSPDTPANTGRRISLVTSANALSASLKRSGRPRFSNPCEEDEDPTDPGESTSAVRSVSNVDTDPSKRLLNGRVFDENNDNKQVFISRKYVSHNRPFANTDVGTDPVSRSNTQPTDSSINPDSLPSTTTETHTDRVASALFSFDLVTASTATCIQILTQVVTDMAGELGFLFGHQYGDVCFTHL</sequence>
<evidence type="ECO:0000313" key="3">
    <source>
        <dbReference type="Proteomes" id="UP000324629"/>
    </source>
</evidence>
<keyword evidence="3" id="KW-1185">Reference proteome</keyword>
<organism evidence="2 3">
    <name type="scientific">Paragonimus westermani</name>
    <dbReference type="NCBI Taxonomy" id="34504"/>
    <lineage>
        <taxon>Eukaryota</taxon>
        <taxon>Metazoa</taxon>
        <taxon>Spiralia</taxon>
        <taxon>Lophotrochozoa</taxon>
        <taxon>Platyhelminthes</taxon>
        <taxon>Trematoda</taxon>
        <taxon>Digenea</taxon>
        <taxon>Plagiorchiida</taxon>
        <taxon>Troglotremata</taxon>
        <taxon>Troglotrematidae</taxon>
        <taxon>Paragonimus</taxon>
    </lineage>
</organism>
<feature type="region of interest" description="Disordered" evidence="1">
    <location>
        <begin position="172"/>
        <end position="191"/>
    </location>
</feature>
<gene>
    <name evidence="2" type="ORF">DEA37_0005353</name>
</gene>
<dbReference type="AlphaFoldDB" id="A0A5J4N7I0"/>
<dbReference type="Proteomes" id="UP000324629">
    <property type="component" value="Unassembled WGS sequence"/>
</dbReference>
<feature type="region of interest" description="Disordered" evidence="1">
    <location>
        <begin position="104"/>
        <end position="127"/>
    </location>
</feature>
<feature type="compositionally biased region" description="Polar residues" evidence="1">
    <location>
        <begin position="416"/>
        <end position="430"/>
    </location>
</feature>
<comment type="caution">
    <text evidence="2">The sequence shown here is derived from an EMBL/GenBank/DDBJ whole genome shotgun (WGS) entry which is preliminary data.</text>
</comment>
<feature type="non-terminal residue" evidence="2">
    <location>
        <position position="1"/>
    </location>
</feature>
<feature type="compositionally biased region" description="Polar residues" evidence="1">
    <location>
        <begin position="474"/>
        <end position="496"/>
    </location>
</feature>
<dbReference type="EMBL" id="QNGE01006310">
    <property type="protein sequence ID" value="KAA3671505.1"/>
    <property type="molecule type" value="Genomic_DNA"/>
</dbReference>
<reference evidence="2 3" key="1">
    <citation type="journal article" date="2019" name="Gigascience">
        <title>Whole-genome sequence of the oriental lung fluke Paragonimus westermani.</title>
        <authorList>
            <person name="Oey H."/>
            <person name="Zakrzewski M."/>
            <person name="Narain K."/>
            <person name="Devi K.R."/>
            <person name="Agatsuma T."/>
            <person name="Nawaratna S."/>
            <person name="Gobert G.N."/>
            <person name="Jones M.K."/>
            <person name="Ragan M.A."/>
            <person name="McManus D.P."/>
            <person name="Krause L."/>
        </authorList>
    </citation>
    <scope>NUCLEOTIDE SEQUENCE [LARGE SCALE GENOMIC DNA]</scope>
    <source>
        <strain evidence="2 3">IND2009</strain>
    </source>
</reference>
<protein>
    <submittedName>
        <fullName evidence="2">Uncharacterized protein</fullName>
    </submittedName>
</protein>
<accession>A0A5J4N7I0</accession>
<feature type="region of interest" description="Disordered" evidence="1">
    <location>
        <begin position="392"/>
        <end position="441"/>
    </location>
</feature>
<proteinExistence type="predicted"/>
<feature type="compositionally biased region" description="Low complexity" evidence="1">
    <location>
        <begin position="105"/>
        <end position="121"/>
    </location>
</feature>
<evidence type="ECO:0000313" key="2">
    <source>
        <dbReference type="EMBL" id="KAA3671505.1"/>
    </source>
</evidence>
<feature type="region of interest" description="Disordered" evidence="1">
    <location>
        <begin position="463"/>
        <end position="496"/>
    </location>
</feature>
<feature type="compositionally biased region" description="Polar residues" evidence="1">
    <location>
        <begin position="180"/>
        <end position="191"/>
    </location>
</feature>
<name>A0A5J4N7I0_9TREM</name>
<evidence type="ECO:0000256" key="1">
    <source>
        <dbReference type="SAM" id="MobiDB-lite"/>
    </source>
</evidence>